<protein>
    <submittedName>
        <fullName evidence="1">Uncharacterized protein</fullName>
    </submittedName>
</protein>
<keyword evidence="2" id="KW-1185">Reference proteome</keyword>
<dbReference type="RefSeq" id="WP_103237924.1">
    <property type="nucleotide sequence ID" value="NZ_JANJZD010000002.1"/>
</dbReference>
<dbReference type="Proteomes" id="UP000236311">
    <property type="component" value="Unassembled WGS sequence"/>
</dbReference>
<dbReference type="AlphaFoldDB" id="A0A2K4ZBI1"/>
<name>A0A2K4ZBI1_9FIRM</name>
<organism evidence="1 2">
    <name type="scientific">Acetatifactor muris</name>
    <dbReference type="NCBI Taxonomy" id="879566"/>
    <lineage>
        <taxon>Bacteria</taxon>
        <taxon>Bacillati</taxon>
        <taxon>Bacillota</taxon>
        <taxon>Clostridia</taxon>
        <taxon>Lachnospirales</taxon>
        <taxon>Lachnospiraceae</taxon>
        <taxon>Acetatifactor</taxon>
    </lineage>
</organism>
<sequence length="208" mass="24096">MNNRTMIKLSASEDCITLRTFSKDCHSPQGFVLTEKELLELEERRYMTVSDIRSFAKVSLQKSFEQADILEIEFTWLSDAGGGKVSGRTETVRLSYEKFKTSIKQSREDGMQIKMLSLEESSRPKIEFQSRRNLKTVAETKALRKKLGKFLADHFLRWKGSRQITVYDDFEPYSFFFQEQTPYGNGICGGVILHGRENMEKAYYGIHT</sequence>
<dbReference type="EMBL" id="OFSM01000002">
    <property type="protein sequence ID" value="SOY27822.1"/>
    <property type="molecule type" value="Genomic_DNA"/>
</dbReference>
<evidence type="ECO:0000313" key="1">
    <source>
        <dbReference type="EMBL" id="SOY27822.1"/>
    </source>
</evidence>
<evidence type="ECO:0000313" key="2">
    <source>
        <dbReference type="Proteomes" id="UP000236311"/>
    </source>
</evidence>
<dbReference type="OrthoDB" id="1908868at2"/>
<reference evidence="1 2" key="1">
    <citation type="submission" date="2018-01" db="EMBL/GenBank/DDBJ databases">
        <authorList>
            <person name="Gaut B.S."/>
            <person name="Morton B.R."/>
            <person name="Clegg M.T."/>
            <person name="Duvall M.R."/>
        </authorList>
    </citation>
    <scope>NUCLEOTIDE SEQUENCE [LARGE SCALE GENOMIC DNA]</scope>
    <source>
        <strain evidence="1">GP69</strain>
    </source>
</reference>
<proteinExistence type="predicted"/>
<accession>A0A2K4ZBI1</accession>
<gene>
    <name evidence="1" type="ORF">AMURIS_00527</name>
</gene>